<dbReference type="InterPro" id="IPR036705">
    <property type="entry name" value="Ribosyl_crysJ1_sf"/>
</dbReference>
<dbReference type="Pfam" id="PF03747">
    <property type="entry name" value="ADP_ribosyl_GH"/>
    <property type="match status" value="1"/>
</dbReference>
<dbReference type="RefSeq" id="WP_194450030.1">
    <property type="nucleotide sequence ID" value="NZ_CP063849.1"/>
</dbReference>
<keyword evidence="1" id="KW-0378">Hydrolase</keyword>
<evidence type="ECO:0000313" key="1">
    <source>
        <dbReference type="EMBL" id="QOY88367.1"/>
    </source>
</evidence>
<gene>
    <name evidence="1" type="ORF">IRI77_37510</name>
</gene>
<dbReference type="GO" id="GO:0016787">
    <property type="term" value="F:hydrolase activity"/>
    <property type="evidence" value="ECO:0007669"/>
    <property type="project" value="UniProtKB-KW"/>
</dbReference>
<dbReference type="SUPFAM" id="SSF101478">
    <property type="entry name" value="ADP-ribosylglycohydrolase"/>
    <property type="match status" value="1"/>
</dbReference>
<dbReference type="KEGG" id="pfer:IRI77_37510"/>
<sequence>MRLPLDEAILGCILGTAVGDALGLPAEGLSPHRQRKLFGPLEGHRLLLPPY</sequence>
<dbReference type="InterPro" id="IPR005502">
    <property type="entry name" value="Ribosyl_crysJ1"/>
</dbReference>
<dbReference type="EMBL" id="CP063849">
    <property type="protein sequence ID" value="QOY88367.1"/>
    <property type="molecule type" value="Genomic_DNA"/>
</dbReference>
<keyword evidence="2" id="KW-1185">Reference proteome</keyword>
<dbReference type="Proteomes" id="UP000593892">
    <property type="component" value="Chromosome"/>
</dbReference>
<reference evidence="1 2" key="1">
    <citation type="submission" date="2020-10" db="EMBL/GenBank/DDBJ databases">
        <title>Complete genome sequence of Paludibaculum fermentans P105T, a facultatively anaerobic acidobacterium capable of dissimilatory Fe(III) reduction.</title>
        <authorList>
            <person name="Dedysh S.N."/>
            <person name="Beletsky A.V."/>
            <person name="Kulichevskaya I.S."/>
            <person name="Mardanov A.V."/>
            <person name="Ravin N.V."/>
        </authorList>
    </citation>
    <scope>NUCLEOTIDE SEQUENCE [LARGE SCALE GENOMIC DNA]</scope>
    <source>
        <strain evidence="1 2">P105</strain>
    </source>
</reference>
<organism evidence="1 2">
    <name type="scientific">Paludibaculum fermentans</name>
    <dbReference type="NCBI Taxonomy" id="1473598"/>
    <lineage>
        <taxon>Bacteria</taxon>
        <taxon>Pseudomonadati</taxon>
        <taxon>Acidobacteriota</taxon>
        <taxon>Terriglobia</taxon>
        <taxon>Bryobacterales</taxon>
        <taxon>Bryobacteraceae</taxon>
        <taxon>Paludibaculum</taxon>
    </lineage>
</organism>
<protein>
    <submittedName>
        <fullName evidence="1">ADP-ribosylglycohydrolase family protein</fullName>
    </submittedName>
</protein>
<proteinExistence type="predicted"/>
<name>A0A7S7NRA5_PALFE</name>
<accession>A0A7S7NRA5</accession>
<dbReference type="Gene3D" id="1.10.4080.10">
    <property type="entry name" value="ADP-ribosylation/Crystallin J1"/>
    <property type="match status" value="1"/>
</dbReference>
<evidence type="ECO:0000313" key="2">
    <source>
        <dbReference type="Proteomes" id="UP000593892"/>
    </source>
</evidence>
<dbReference type="AlphaFoldDB" id="A0A7S7NRA5"/>